<feature type="compositionally biased region" description="Polar residues" evidence="1">
    <location>
        <begin position="49"/>
        <end position="64"/>
    </location>
</feature>
<gene>
    <name evidence="2" type="ORF">M436DRAFT_63022</name>
</gene>
<feature type="compositionally biased region" description="Polar residues" evidence="1">
    <location>
        <begin position="1"/>
        <end position="14"/>
    </location>
</feature>
<name>A0A074XGE2_9PEZI</name>
<reference evidence="2 3" key="1">
    <citation type="journal article" date="2014" name="BMC Genomics">
        <title>Genome sequencing of four Aureobasidium pullulans varieties: biotechnological potential, stress tolerance, and description of new species.</title>
        <authorList>
            <person name="Gostin Ar C."/>
            <person name="Ohm R.A."/>
            <person name="Kogej T."/>
            <person name="Sonjak S."/>
            <person name="Turk M."/>
            <person name="Zajc J."/>
            <person name="Zalar P."/>
            <person name="Grube M."/>
            <person name="Sun H."/>
            <person name="Han J."/>
            <person name="Sharma A."/>
            <person name="Chiniquy J."/>
            <person name="Ngan C.Y."/>
            <person name="Lipzen A."/>
            <person name="Barry K."/>
            <person name="Grigoriev I.V."/>
            <person name="Gunde-Cimerman N."/>
        </authorList>
    </citation>
    <scope>NUCLEOTIDE SEQUENCE [LARGE SCALE GENOMIC DNA]</scope>
    <source>
        <strain evidence="2 3">CBS 147.97</strain>
    </source>
</reference>
<protein>
    <submittedName>
        <fullName evidence="2">Uncharacterized protein</fullName>
    </submittedName>
</protein>
<keyword evidence="3" id="KW-1185">Reference proteome</keyword>
<accession>A0A074XGE2</accession>
<evidence type="ECO:0000313" key="2">
    <source>
        <dbReference type="EMBL" id="KEQ73641.1"/>
    </source>
</evidence>
<dbReference type="RefSeq" id="XP_013428096.1">
    <property type="nucleotide sequence ID" value="XM_013572642.1"/>
</dbReference>
<proteinExistence type="predicted"/>
<evidence type="ECO:0000313" key="3">
    <source>
        <dbReference type="Proteomes" id="UP000027730"/>
    </source>
</evidence>
<dbReference type="GeneID" id="25413464"/>
<feature type="compositionally biased region" description="Basic and acidic residues" evidence="1">
    <location>
        <begin position="21"/>
        <end position="47"/>
    </location>
</feature>
<feature type="compositionally biased region" description="Low complexity" evidence="1">
    <location>
        <begin position="65"/>
        <end position="76"/>
    </location>
</feature>
<dbReference type="OrthoDB" id="3932760at2759"/>
<evidence type="ECO:0000256" key="1">
    <source>
        <dbReference type="SAM" id="MobiDB-lite"/>
    </source>
</evidence>
<dbReference type="AlphaFoldDB" id="A0A074XGE2"/>
<dbReference type="EMBL" id="KL584708">
    <property type="protein sequence ID" value="KEQ73641.1"/>
    <property type="molecule type" value="Genomic_DNA"/>
</dbReference>
<sequence length="280" mass="31229">MSEIQQATNKTPKMNSKRRTWVRERRQVQVGRRNLEQSDRCAEEKTISDVPSPTSVQRRASVQDSSTSSTLLTPPTVSEEWSTKSCPPSAIRIALNPPALESTSSEPVEAAAQLITANTTEIVPQTAMRDASEVKSTDPSHITELPASVSLSTSEHQTFATLANHNFHIPLSASLNTSSLILFKHDTPSLERFRLLHNQLFIELARVVEEQFQSPPFPETNVEAYRQREDLMLGLLTEVVPALNHLTETIGKEVKSSIQNHNAGLRLWVGERDQKKEESS</sequence>
<feature type="region of interest" description="Disordered" evidence="1">
    <location>
        <begin position="1"/>
        <end position="85"/>
    </location>
</feature>
<dbReference type="HOGENOM" id="CLU_993904_0_0_1"/>
<dbReference type="Proteomes" id="UP000027730">
    <property type="component" value="Unassembled WGS sequence"/>
</dbReference>
<organism evidence="2 3">
    <name type="scientific">Aureobasidium namibiae CBS 147.97</name>
    <dbReference type="NCBI Taxonomy" id="1043004"/>
    <lineage>
        <taxon>Eukaryota</taxon>
        <taxon>Fungi</taxon>
        <taxon>Dikarya</taxon>
        <taxon>Ascomycota</taxon>
        <taxon>Pezizomycotina</taxon>
        <taxon>Dothideomycetes</taxon>
        <taxon>Dothideomycetidae</taxon>
        <taxon>Dothideales</taxon>
        <taxon>Saccotheciaceae</taxon>
        <taxon>Aureobasidium</taxon>
    </lineage>
</organism>